<evidence type="ECO:0000256" key="7">
    <source>
        <dbReference type="ARBA" id="ARBA00022840"/>
    </source>
</evidence>
<dbReference type="SMART" id="SM00911">
    <property type="entry name" value="HWE_HK"/>
    <property type="match status" value="1"/>
</dbReference>
<dbReference type="RefSeq" id="WP_422918026.1">
    <property type="nucleotide sequence ID" value="NZ_JAMZEJ010000001.1"/>
</dbReference>
<keyword evidence="8" id="KW-0472">Membrane</keyword>
<comment type="catalytic activity">
    <reaction evidence="1">
        <text>ATP + protein L-histidine = ADP + protein N-phospho-L-histidine.</text>
        <dbReference type="EC" id="2.7.13.3"/>
    </reaction>
</comment>
<dbReference type="InterPro" id="IPR013656">
    <property type="entry name" value="PAS_4"/>
</dbReference>
<dbReference type="EC" id="2.7.13.3" evidence="2"/>
<dbReference type="PANTHER" id="PTHR41523:SF7">
    <property type="entry name" value="HISTIDINE KINASE"/>
    <property type="match status" value="1"/>
</dbReference>
<keyword evidence="5" id="KW-0547">Nucleotide-binding</keyword>
<dbReference type="EMBL" id="JAMZEJ010000001">
    <property type="protein sequence ID" value="MCQ8239279.1"/>
    <property type="molecule type" value="Genomic_DNA"/>
</dbReference>
<reference evidence="10 11" key="1">
    <citation type="submission" date="2022-06" db="EMBL/GenBank/DDBJ databases">
        <title>Rhizosaccharibacter gen. nov. sp. nov. KSS12, endophytic bacteria isolated from sugarcane.</title>
        <authorList>
            <person name="Pitiwittayakul N."/>
        </authorList>
    </citation>
    <scope>NUCLEOTIDE SEQUENCE [LARGE SCALE GENOMIC DNA]</scope>
    <source>
        <strain evidence="10 11">KSS12</strain>
    </source>
</reference>
<keyword evidence="8" id="KW-1133">Transmembrane helix</keyword>
<evidence type="ECO:0000256" key="4">
    <source>
        <dbReference type="ARBA" id="ARBA00022679"/>
    </source>
</evidence>
<evidence type="ECO:0000313" key="10">
    <source>
        <dbReference type="EMBL" id="MCQ8239279.1"/>
    </source>
</evidence>
<evidence type="ECO:0000313" key="11">
    <source>
        <dbReference type="Proteomes" id="UP001524547"/>
    </source>
</evidence>
<feature type="transmembrane region" description="Helical" evidence="8">
    <location>
        <begin position="21"/>
        <end position="43"/>
    </location>
</feature>
<keyword evidence="11" id="KW-1185">Reference proteome</keyword>
<gene>
    <name evidence="10" type="ORF">NFI88_00305</name>
</gene>
<keyword evidence="3" id="KW-0597">Phosphoprotein</keyword>
<dbReference type="InterPro" id="IPR035965">
    <property type="entry name" value="PAS-like_dom_sf"/>
</dbReference>
<organism evidence="10 11">
    <name type="scientific">Rhizosaccharibacter radicis</name>
    <dbReference type="NCBI Taxonomy" id="2782605"/>
    <lineage>
        <taxon>Bacteria</taxon>
        <taxon>Pseudomonadati</taxon>
        <taxon>Pseudomonadota</taxon>
        <taxon>Alphaproteobacteria</taxon>
        <taxon>Acetobacterales</taxon>
        <taxon>Acetobacteraceae</taxon>
        <taxon>Rhizosaccharibacter</taxon>
    </lineage>
</organism>
<evidence type="ECO:0000256" key="2">
    <source>
        <dbReference type="ARBA" id="ARBA00012438"/>
    </source>
</evidence>
<evidence type="ECO:0000256" key="3">
    <source>
        <dbReference type="ARBA" id="ARBA00022553"/>
    </source>
</evidence>
<proteinExistence type="predicted"/>
<evidence type="ECO:0000256" key="5">
    <source>
        <dbReference type="ARBA" id="ARBA00022741"/>
    </source>
</evidence>
<sequence length="464" mass="49933">MNRTDPSDLFSRLVLRSLSHPLPAVAQYTLATVAIVLVGAFRALLVPDSLPWLLFIPVILGVSLVTGRRAGLLAAAVATAAGVATIGDPGNPTWLTAPQGTGAVLFFLVMIAFVSLTASLRQTMSKARALNVELVQRERYLADREAFLSSVLAASTDCIKVLELDGTLSFMSEGGMLVMDISDFNAVRGCPWPDFMKDKDVPLAQEALAEARQGRSFHFEAQANTFIGTPKHWSVSVSPIRGPDGQVARILSVSRDQTAMVEAREQQRLLNNELGHRLKNVLSLVQSIAYQTLRDAGSLEEASAAFSSRLASLGRATDILTATAWQTAELHAVLESGLAAASALKERISVEGPRLILEAQAALALTLAVHELTTNAIKYGSLSVDAGTLAIRWAATDDGRFTFLWKEQGGPPVQPPTRQGFGSRMIERSLRAYFQGMTELVYDPAGIEFRIDAPLPAVARSGRV</sequence>
<protein>
    <recommendedName>
        <fullName evidence="2">histidine kinase</fullName>
        <ecNumber evidence="2">2.7.13.3</ecNumber>
    </recommendedName>
</protein>
<evidence type="ECO:0000256" key="6">
    <source>
        <dbReference type="ARBA" id="ARBA00022777"/>
    </source>
</evidence>
<keyword evidence="4" id="KW-0808">Transferase</keyword>
<evidence type="ECO:0000256" key="8">
    <source>
        <dbReference type="SAM" id="Phobius"/>
    </source>
</evidence>
<keyword evidence="6" id="KW-0418">Kinase</keyword>
<keyword evidence="8" id="KW-0812">Transmembrane</keyword>
<dbReference type="Gene3D" id="3.30.565.10">
    <property type="entry name" value="Histidine kinase-like ATPase, C-terminal domain"/>
    <property type="match status" value="1"/>
</dbReference>
<keyword evidence="7" id="KW-0067">ATP-binding</keyword>
<dbReference type="SUPFAM" id="SSF55785">
    <property type="entry name" value="PYP-like sensor domain (PAS domain)"/>
    <property type="match status" value="1"/>
</dbReference>
<evidence type="ECO:0000259" key="9">
    <source>
        <dbReference type="SMART" id="SM00911"/>
    </source>
</evidence>
<dbReference type="Gene3D" id="3.30.450.20">
    <property type="entry name" value="PAS domain"/>
    <property type="match status" value="1"/>
</dbReference>
<evidence type="ECO:0000256" key="1">
    <source>
        <dbReference type="ARBA" id="ARBA00000085"/>
    </source>
</evidence>
<dbReference type="Pfam" id="PF08448">
    <property type="entry name" value="PAS_4"/>
    <property type="match status" value="1"/>
</dbReference>
<dbReference type="InterPro" id="IPR036890">
    <property type="entry name" value="HATPase_C_sf"/>
</dbReference>
<feature type="domain" description="Signal transduction histidine kinase HWE region" evidence="9">
    <location>
        <begin position="273"/>
        <end position="354"/>
    </location>
</feature>
<feature type="transmembrane region" description="Helical" evidence="8">
    <location>
        <begin position="99"/>
        <end position="120"/>
    </location>
</feature>
<accession>A0ABT1VUA4</accession>
<dbReference type="InterPro" id="IPR011102">
    <property type="entry name" value="Sig_transdc_His_kinase_HWE"/>
</dbReference>
<comment type="caution">
    <text evidence="10">The sequence shown here is derived from an EMBL/GenBank/DDBJ whole genome shotgun (WGS) entry which is preliminary data.</text>
</comment>
<name>A0ABT1VUA4_9PROT</name>
<dbReference type="PANTHER" id="PTHR41523">
    <property type="entry name" value="TWO-COMPONENT SYSTEM SENSOR PROTEIN"/>
    <property type="match status" value="1"/>
</dbReference>
<dbReference type="Proteomes" id="UP001524547">
    <property type="component" value="Unassembled WGS sequence"/>
</dbReference>
<dbReference type="Pfam" id="PF07536">
    <property type="entry name" value="HWE_HK"/>
    <property type="match status" value="1"/>
</dbReference>
<feature type="transmembrane region" description="Helical" evidence="8">
    <location>
        <begin position="49"/>
        <end position="65"/>
    </location>
</feature>